<sequence length="99" mass="10799">MSTTVTWLHATSRPCACSVRSRYGWGNHGRTSTSDSWIKDKVGGASATPSKSWVLYKTEKKIVIDISGGQSLENGRGSLFLLSLHDSYKKILVVVGLDL</sequence>
<organism evidence="1 2">
    <name type="scientific">Panicum virgatum</name>
    <name type="common">Blackwell switchgrass</name>
    <dbReference type="NCBI Taxonomy" id="38727"/>
    <lineage>
        <taxon>Eukaryota</taxon>
        <taxon>Viridiplantae</taxon>
        <taxon>Streptophyta</taxon>
        <taxon>Embryophyta</taxon>
        <taxon>Tracheophyta</taxon>
        <taxon>Spermatophyta</taxon>
        <taxon>Magnoliopsida</taxon>
        <taxon>Liliopsida</taxon>
        <taxon>Poales</taxon>
        <taxon>Poaceae</taxon>
        <taxon>PACMAD clade</taxon>
        <taxon>Panicoideae</taxon>
        <taxon>Panicodae</taxon>
        <taxon>Paniceae</taxon>
        <taxon>Panicinae</taxon>
        <taxon>Panicum</taxon>
        <taxon>Panicum sect. Hiantes</taxon>
    </lineage>
</organism>
<evidence type="ECO:0000313" key="1">
    <source>
        <dbReference type="EMBL" id="KAG2618621.1"/>
    </source>
</evidence>
<dbReference type="EMBL" id="CM029042">
    <property type="protein sequence ID" value="KAG2618621.1"/>
    <property type="molecule type" value="Genomic_DNA"/>
</dbReference>
<accession>A0A8T0U371</accession>
<protein>
    <submittedName>
        <fullName evidence="1">Uncharacterized protein</fullName>
    </submittedName>
</protein>
<dbReference type="Proteomes" id="UP000823388">
    <property type="component" value="Chromosome 3N"/>
</dbReference>
<dbReference type="AlphaFoldDB" id="A0A8T0U371"/>
<evidence type="ECO:0000313" key="2">
    <source>
        <dbReference type="Proteomes" id="UP000823388"/>
    </source>
</evidence>
<keyword evidence="2" id="KW-1185">Reference proteome</keyword>
<name>A0A8T0U371_PANVG</name>
<reference evidence="1" key="1">
    <citation type="submission" date="2020-05" db="EMBL/GenBank/DDBJ databases">
        <title>WGS assembly of Panicum virgatum.</title>
        <authorList>
            <person name="Lovell J.T."/>
            <person name="Jenkins J."/>
            <person name="Shu S."/>
            <person name="Juenger T.E."/>
            <person name="Schmutz J."/>
        </authorList>
    </citation>
    <scope>NUCLEOTIDE SEQUENCE</scope>
    <source>
        <strain evidence="1">AP13</strain>
    </source>
</reference>
<gene>
    <name evidence="1" type="ORF">PVAP13_3NG079698</name>
</gene>
<comment type="caution">
    <text evidence="1">The sequence shown here is derived from an EMBL/GenBank/DDBJ whole genome shotgun (WGS) entry which is preliminary data.</text>
</comment>
<proteinExistence type="predicted"/>